<keyword evidence="3" id="KW-1185">Reference proteome</keyword>
<dbReference type="Proteomes" id="UP001152747">
    <property type="component" value="Unassembled WGS sequence"/>
</dbReference>
<protein>
    <submittedName>
        <fullName evidence="2">Uncharacterized protein</fullName>
    </submittedName>
</protein>
<accession>A0A9P1ITY3</accession>
<reference evidence="2" key="1">
    <citation type="submission" date="2022-11" db="EMBL/GenBank/DDBJ databases">
        <authorList>
            <person name="Kikuchi T."/>
        </authorList>
    </citation>
    <scope>NUCLEOTIDE SEQUENCE</scope>
    <source>
        <strain evidence="2">PS1010</strain>
    </source>
</reference>
<feature type="coiled-coil region" evidence="1">
    <location>
        <begin position="769"/>
        <end position="803"/>
    </location>
</feature>
<feature type="coiled-coil region" evidence="1">
    <location>
        <begin position="699"/>
        <end position="740"/>
    </location>
</feature>
<evidence type="ECO:0000313" key="2">
    <source>
        <dbReference type="EMBL" id="CAI5450239.1"/>
    </source>
</evidence>
<feature type="coiled-coil region" evidence="1">
    <location>
        <begin position="229"/>
        <end position="309"/>
    </location>
</feature>
<sequence length="914" mass="108578">MEEIARMGQKDTVTRRSTYESPRVLLTRKIEQYNEEVYKSSAMLTEIVDLIFKVVREERENMWETYKICQKQLHKEREEKVGTFRRAIENYVERFSLKISVEEELSHKRDDDNTIFFFALLTIGIPELPDSIIPKLLNNWFRAIECNDIFEKDYEEKKKLKNEYPIQCGIVFMKSCGLLMIKQNLMNVWSCWCERLVILKPCFEIITQKMIEELFRSLPIGLQGINVIIEHLESKIEQMEEYEQVLKEQNDNLKNIIEESKNKDVEDIDSKSSLTNPLKDQMEKDSNDMKALRLKLEEMEKVNENLKRMSNGITISCPNVRRIHQKYHKILKTDYDSLLPKITSDINSLIQSQPDSTEILMMKVEVLKFKEGFDEYIRKVNEDYWKIERNPNILVQKLGNREVEMFPSDEFMENIRKLNVESEKTIVKHRVKWLDDDDFPNVCLFTITMMMYQEERPRIRQEYIVTTRSIETPRVLLTRKIEQYNEELHKSSALLTEIIDSIFKLVCEEHEKLWDTFIICQNQINKEREQKIDNFRKAIGNYAERFSVKVSSEDLRYKSDNHNTILFFALLTIEVPELPDSIIPKLLNNWFRAIKCNDIFENDYVCSDRNCPYKSMSEAEKEKFKNEYPIQCGIVFMKSCGLLMIKQNLMNVWSYWCERLGKLRPFFGIITYKMIGELFRSLPIGLRGIDKGNADNKILDLKNEIIEKLEENIKKMKEYEHALEMKVDDYRNIMEELKNKGLGVIRIVETKDVQLAEMTKMCETVIYQNEILKADLEKNAINKKDLELKVVEMEKVNENLKRGSNRISITCPNVRRIHQKYHKILKTDYDSLLPKITSQINSLIQKQPDSDEILQWKVDVLRFKKGIDEYLRKVNEDYWKIERNPDISMGKLGNEEVEMFPSDAFMETIRKMIM</sequence>
<evidence type="ECO:0000256" key="1">
    <source>
        <dbReference type="SAM" id="Coils"/>
    </source>
</evidence>
<dbReference type="AlphaFoldDB" id="A0A9P1ITY3"/>
<evidence type="ECO:0000313" key="3">
    <source>
        <dbReference type="Proteomes" id="UP001152747"/>
    </source>
</evidence>
<name>A0A9P1ITY3_9PELO</name>
<keyword evidence="1" id="KW-0175">Coiled coil</keyword>
<dbReference type="EMBL" id="CANHGI010000005">
    <property type="protein sequence ID" value="CAI5450239.1"/>
    <property type="molecule type" value="Genomic_DNA"/>
</dbReference>
<organism evidence="2 3">
    <name type="scientific">Caenorhabditis angaria</name>
    <dbReference type="NCBI Taxonomy" id="860376"/>
    <lineage>
        <taxon>Eukaryota</taxon>
        <taxon>Metazoa</taxon>
        <taxon>Ecdysozoa</taxon>
        <taxon>Nematoda</taxon>
        <taxon>Chromadorea</taxon>
        <taxon>Rhabditida</taxon>
        <taxon>Rhabditina</taxon>
        <taxon>Rhabditomorpha</taxon>
        <taxon>Rhabditoidea</taxon>
        <taxon>Rhabditidae</taxon>
        <taxon>Peloderinae</taxon>
        <taxon>Caenorhabditis</taxon>
    </lineage>
</organism>
<proteinExistence type="predicted"/>
<comment type="caution">
    <text evidence="2">The sequence shown here is derived from an EMBL/GenBank/DDBJ whole genome shotgun (WGS) entry which is preliminary data.</text>
</comment>
<gene>
    <name evidence="2" type="ORF">CAMP_LOCUS12876</name>
</gene>